<name>A0A4Q0YP77_9GAMM</name>
<dbReference type="Pfam" id="PF00501">
    <property type="entry name" value="AMP-binding"/>
    <property type="match status" value="1"/>
</dbReference>
<dbReference type="AlphaFoldDB" id="A0A4Q0YP77"/>
<evidence type="ECO:0000313" key="4">
    <source>
        <dbReference type="Proteomes" id="UP000290287"/>
    </source>
</evidence>
<dbReference type="PANTHER" id="PTHR22754">
    <property type="entry name" value="DISCO-INTERACTING PROTEIN 2 DIP2 -RELATED"/>
    <property type="match status" value="1"/>
</dbReference>
<comment type="similarity">
    <text evidence="1">Belongs to the ATP-dependent AMP-binding enzyme family.</text>
</comment>
<dbReference type="InterPro" id="IPR000873">
    <property type="entry name" value="AMP-dep_synth/lig_dom"/>
</dbReference>
<dbReference type="OrthoDB" id="4079985at2"/>
<reference evidence="3 4" key="1">
    <citation type="submission" date="2017-10" db="EMBL/GenBank/DDBJ databases">
        <title>Nyctiphanis sp. nov., isolated from the stomach of the euphausiid Nyctiphanes simplex (Hansen, 1911) in the Gulf of California.</title>
        <authorList>
            <person name="Gomez-Gil B."/>
            <person name="Aguilar-Mendez M."/>
            <person name="Lopez-Cortes A."/>
            <person name="Gomez-Gutierrez J."/>
            <person name="Roque A."/>
            <person name="Lang E."/>
            <person name="Gonzalez-Castillo A."/>
        </authorList>
    </citation>
    <scope>NUCLEOTIDE SEQUENCE [LARGE SCALE GENOMIC DNA]</scope>
    <source>
        <strain evidence="3 4">CAIM 600</strain>
    </source>
</reference>
<gene>
    <name evidence="3" type="ORF">CS022_20125</name>
</gene>
<proteinExistence type="inferred from homology"/>
<dbReference type="Gene3D" id="3.40.50.12780">
    <property type="entry name" value="N-terminal domain of ligase-like"/>
    <property type="match status" value="1"/>
</dbReference>
<evidence type="ECO:0000313" key="3">
    <source>
        <dbReference type="EMBL" id="RXJ71754.1"/>
    </source>
</evidence>
<sequence length="186" mass="20877">MSISNIIAKQASTSPKKKAFIFHHFNRSNDTTEINYEDLYRKSIEGSISLKTYNNQNVCLLFPAGIEFIIAYFSCLYAGVTPVPLATTYLRNNSQALSNIITDCKSPLILTSDNYKNLHSRKLDDIEKISGAKVTTFSNLTTFAAQSDIQVTILTKVLHCCNIPQVQRVNRKVSSYLKITSLQTNK</sequence>
<evidence type="ECO:0000256" key="1">
    <source>
        <dbReference type="ARBA" id="ARBA00006432"/>
    </source>
</evidence>
<keyword evidence="4" id="KW-1185">Reference proteome</keyword>
<protein>
    <recommendedName>
        <fullName evidence="2">AMP-dependent synthetase/ligase domain-containing protein</fullName>
    </recommendedName>
</protein>
<dbReference type="RefSeq" id="WP_129123728.1">
    <property type="nucleotide sequence ID" value="NZ_PEIB01000033.1"/>
</dbReference>
<dbReference type="InterPro" id="IPR042099">
    <property type="entry name" value="ANL_N_sf"/>
</dbReference>
<dbReference type="SUPFAM" id="SSF56801">
    <property type="entry name" value="Acetyl-CoA synthetase-like"/>
    <property type="match status" value="1"/>
</dbReference>
<comment type="caution">
    <text evidence="3">The sequence shown here is derived from an EMBL/GenBank/DDBJ whole genome shotgun (WGS) entry which is preliminary data.</text>
</comment>
<feature type="domain" description="AMP-dependent synthetase/ligase" evidence="2">
    <location>
        <begin position="8"/>
        <end position="128"/>
    </location>
</feature>
<dbReference type="Proteomes" id="UP000290287">
    <property type="component" value="Unassembled WGS sequence"/>
</dbReference>
<dbReference type="EMBL" id="PEIB01000033">
    <property type="protein sequence ID" value="RXJ71754.1"/>
    <property type="molecule type" value="Genomic_DNA"/>
</dbReference>
<organism evidence="3 4">
    <name type="scientific">Veronia nyctiphanis</name>
    <dbReference type="NCBI Taxonomy" id="1278244"/>
    <lineage>
        <taxon>Bacteria</taxon>
        <taxon>Pseudomonadati</taxon>
        <taxon>Pseudomonadota</taxon>
        <taxon>Gammaproteobacteria</taxon>
        <taxon>Vibrionales</taxon>
        <taxon>Vibrionaceae</taxon>
        <taxon>Veronia</taxon>
    </lineage>
</organism>
<dbReference type="PANTHER" id="PTHR22754:SF32">
    <property type="entry name" value="DISCO-INTERACTING PROTEIN 2"/>
    <property type="match status" value="1"/>
</dbReference>
<accession>A0A4Q0YP77</accession>
<evidence type="ECO:0000259" key="2">
    <source>
        <dbReference type="Pfam" id="PF00501"/>
    </source>
</evidence>